<evidence type="ECO:0000256" key="8">
    <source>
        <dbReference type="ARBA" id="ARBA00022679"/>
    </source>
</evidence>
<feature type="domain" description="2-C-methyl-D-erythritol 2,4-cyclodiphosphate synthase" evidence="15">
    <location>
        <begin position="220"/>
        <end position="372"/>
    </location>
</feature>
<evidence type="ECO:0000256" key="9">
    <source>
        <dbReference type="ARBA" id="ARBA00022695"/>
    </source>
</evidence>
<feature type="binding site" evidence="14">
    <location>
        <position position="226"/>
    </location>
    <ligand>
        <name>a divalent metal cation</name>
        <dbReference type="ChEBI" id="CHEBI:60240"/>
    </ligand>
</feature>
<dbReference type="Proteomes" id="UP000220034">
    <property type="component" value="Unassembled WGS sequence"/>
</dbReference>
<dbReference type="OrthoDB" id="9804336at2"/>
<feature type="binding site" evidence="14">
    <location>
        <position position="260"/>
    </location>
    <ligand>
        <name>a divalent metal cation</name>
        <dbReference type="ChEBI" id="CHEBI:60240"/>
    </ligand>
</feature>
<comment type="pathway">
    <text evidence="4 14">Isoprenoid biosynthesis; isopentenyl diphosphate biosynthesis via DXP pathway; isopentenyl diphosphate from 1-deoxy-D-xylulose 5-phosphate: step 4/6.</text>
</comment>
<evidence type="ECO:0000313" key="16">
    <source>
        <dbReference type="EMBL" id="SOH93674.1"/>
    </source>
</evidence>
<feature type="region of interest" description="2-C-methyl-D-erythritol 4-phosphate cytidylyltransferase" evidence="14">
    <location>
        <begin position="1"/>
        <end position="219"/>
    </location>
</feature>
<dbReference type="UniPathway" id="UPA00056">
    <property type="reaction ID" value="UER00093"/>
</dbReference>
<dbReference type="InterPro" id="IPR001228">
    <property type="entry name" value="IspD"/>
</dbReference>
<dbReference type="Pfam" id="PF02542">
    <property type="entry name" value="YgbB"/>
    <property type="match status" value="1"/>
</dbReference>
<feature type="binding site" evidence="14">
    <location>
        <position position="360"/>
    </location>
    <ligand>
        <name>4-CDP-2-C-methyl-D-erythritol 2-phosphate</name>
        <dbReference type="ChEBI" id="CHEBI:57919"/>
    </ligand>
</feature>
<dbReference type="CDD" id="cd02516">
    <property type="entry name" value="CDP-ME_synthetase"/>
    <property type="match status" value="1"/>
</dbReference>
<organism evidence="16 17">
    <name type="scientific">Pontivivens marinum</name>
    <dbReference type="NCBI Taxonomy" id="1690039"/>
    <lineage>
        <taxon>Bacteria</taxon>
        <taxon>Pseudomonadati</taxon>
        <taxon>Pseudomonadota</taxon>
        <taxon>Alphaproteobacteria</taxon>
        <taxon>Rhodobacterales</taxon>
        <taxon>Paracoccaceae</taxon>
        <taxon>Pontivivens</taxon>
    </lineage>
</organism>
<comment type="caution">
    <text evidence="14">Lacks conserved residue(s) required for the propagation of feature annotation.</text>
</comment>
<sequence length="375" mass="39661">MTTAALIVAAGRGTRMGGELPKQYATLAGAPILTHTIRAMLPHVDMLHVVIHPDDVTLYQAATVDFDLPPPVFGGETRAVSVRAGLMALADAAPDHVLIHDAARPFVDADIIAGVRAALQDAQGACPCLSVVDALWVGADTLDQARPRDGLLRAQTPQGFAFDAILAAHSDNTADLPDDVAVARAVGLDVVATTGSERNFKITTPADMVRAEREFQMDPRNGTGFDVHRLVQGDHVTLCGIEIPFDKALSGHSDADVAMHAITDAIFGALAEGDIGQWFPPTDPQWKGAASHIFLEKAVERVSARGGRMTHLDCTIICEMPKIGPHAQAMRARIAEICGLDIDRVSVKATTSERLGFPGRGEGIAAMASATVMLP</sequence>
<feature type="binding site" evidence="14">
    <location>
        <begin position="274"/>
        <end position="276"/>
    </location>
    <ligand>
        <name>4-CDP-2-C-methyl-D-erythritol 2-phosphate</name>
        <dbReference type="ChEBI" id="CHEBI:57919"/>
    </ligand>
</feature>
<dbReference type="PROSITE" id="PS01350">
    <property type="entry name" value="ISPF"/>
    <property type="match status" value="1"/>
</dbReference>
<evidence type="ECO:0000256" key="5">
    <source>
        <dbReference type="ARBA" id="ARBA00004787"/>
    </source>
</evidence>
<evidence type="ECO:0000256" key="14">
    <source>
        <dbReference type="HAMAP-Rule" id="MF_01520"/>
    </source>
</evidence>
<dbReference type="GO" id="GO:0019288">
    <property type="term" value="P:isopentenyl diphosphate biosynthetic process, methylerythritol 4-phosphate pathway"/>
    <property type="evidence" value="ECO:0007669"/>
    <property type="project" value="UniProtKB-UniRule"/>
</dbReference>
<dbReference type="Pfam" id="PF01128">
    <property type="entry name" value="IspD"/>
    <property type="match status" value="1"/>
</dbReference>
<feature type="binding site" evidence="14">
    <location>
        <position position="357"/>
    </location>
    <ligand>
        <name>4-CDP-2-C-methyl-D-erythritol 2-phosphate</name>
        <dbReference type="ChEBI" id="CHEBI:57919"/>
    </ligand>
</feature>
<keyword evidence="9 14" id="KW-0548">Nucleotidyltransferase</keyword>
<dbReference type="HAMAP" id="MF_01520">
    <property type="entry name" value="IspDF"/>
    <property type="match status" value="1"/>
</dbReference>
<feature type="site" description="Transition state stabilizer" evidence="14">
    <location>
        <position position="15"/>
    </location>
</feature>
<dbReference type="HAMAP" id="MF_00108">
    <property type="entry name" value="IspD"/>
    <property type="match status" value="1"/>
</dbReference>
<dbReference type="NCBIfam" id="TIGR00151">
    <property type="entry name" value="ispF"/>
    <property type="match status" value="1"/>
</dbReference>
<dbReference type="SUPFAM" id="SSF53448">
    <property type="entry name" value="Nucleotide-diphospho-sugar transferases"/>
    <property type="match status" value="1"/>
</dbReference>
<dbReference type="CDD" id="cd00554">
    <property type="entry name" value="MECDP_synthase"/>
    <property type="match status" value="1"/>
</dbReference>
<dbReference type="PROSITE" id="PS01295">
    <property type="entry name" value="ISPD"/>
    <property type="match status" value="1"/>
</dbReference>
<keyword evidence="12 14" id="KW-0456">Lyase</keyword>
<evidence type="ECO:0000256" key="12">
    <source>
        <dbReference type="ARBA" id="ARBA00023239"/>
    </source>
</evidence>
<evidence type="ECO:0000256" key="13">
    <source>
        <dbReference type="ARBA" id="ARBA00023268"/>
    </source>
</evidence>
<dbReference type="InterPro" id="IPR026596">
    <property type="entry name" value="IspD/F"/>
</dbReference>
<feature type="site" description="Transition state stabilizer" evidence="14">
    <location>
        <position position="22"/>
    </location>
</feature>
<comment type="cofactor">
    <cofactor evidence="3 14">
        <name>a divalent metal cation</name>
        <dbReference type="ChEBI" id="CHEBI:60240"/>
    </cofactor>
</comment>
<feature type="site" description="Positions MEP for the nucleophilic attack" evidence="14">
    <location>
        <position position="201"/>
    </location>
</feature>
<dbReference type="SUPFAM" id="SSF69765">
    <property type="entry name" value="IpsF-like"/>
    <property type="match status" value="1"/>
</dbReference>
<comment type="pathway">
    <text evidence="5 14">Isoprenoid biosynthesis; isopentenyl diphosphate biosynthesis via DXP pathway; isopentenyl diphosphate from 1-deoxy-D-xylulose 5-phosphate: step 2/6.</text>
</comment>
<feature type="site" description="Transition state stabilizer" evidence="14">
    <location>
        <position position="252"/>
    </location>
</feature>
<dbReference type="InterPro" id="IPR029044">
    <property type="entry name" value="Nucleotide-diphossugar_trans"/>
</dbReference>
<dbReference type="HAMAP" id="MF_00107">
    <property type="entry name" value="IspF"/>
    <property type="match status" value="1"/>
</dbReference>
<feature type="binding site" evidence="14">
    <location>
        <begin position="350"/>
        <end position="353"/>
    </location>
    <ligand>
        <name>4-CDP-2-C-methyl-D-erythritol 2-phosphate</name>
        <dbReference type="ChEBI" id="CHEBI:57919"/>
    </ligand>
</feature>
<keyword evidence="8 14" id="KW-0808">Transferase</keyword>
<evidence type="ECO:0000256" key="1">
    <source>
        <dbReference type="ARBA" id="ARBA00000200"/>
    </source>
</evidence>
<evidence type="ECO:0000256" key="7">
    <source>
        <dbReference type="ARBA" id="ARBA00009789"/>
    </source>
</evidence>
<gene>
    <name evidence="14" type="primary">ispDF</name>
    <name evidence="16" type="ORF">SAMN06273572_102352</name>
</gene>
<feature type="binding site" evidence="14">
    <location>
        <begin position="252"/>
        <end position="253"/>
    </location>
    <ligand>
        <name>4-CDP-2-C-methyl-D-erythritol 2-phosphate</name>
        <dbReference type="ChEBI" id="CHEBI:57919"/>
    </ligand>
</feature>
<keyword evidence="10 14" id="KW-0479">Metal-binding</keyword>
<evidence type="ECO:0000256" key="11">
    <source>
        <dbReference type="ARBA" id="ARBA00023229"/>
    </source>
</evidence>
<dbReference type="InterPro" id="IPR036571">
    <property type="entry name" value="MECDP_synthase_sf"/>
</dbReference>
<feature type="binding site" evidence="14">
    <location>
        <position position="228"/>
    </location>
    <ligand>
        <name>a divalent metal cation</name>
        <dbReference type="ChEBI" id="CHEBI:60240"/>
    </ligand>
</feature>
<dbReference type="EC" id="4.6.1.12" evidence="14"/>
<dbReference type="GO" id="GO:0008685">
    <property type="term" value="F:2-C-methyl-D-erythritol 2,4-cyclodiphosphate synthase activity"/>
    <property type="evidence" value="ECO:0007669"/>
    <property type="project" value="UniProtKB-UniRule"/>
</dbReference>
<dbReference type="GO" id="GO:0050518">
    <property type="term" value="F:2-C-methyl-D-erythritol 4-phosphate cytidylyltransferase activity"/>
    <property type="evidence" value="ECO:0007669"/>
    <property type="project" value="UniProtKB-UniRule"/>
</dbReference>
<proteinExistence type="inferred from homology"/>
<dbReference type="RefSeq" id="WP_097929239.1">
    <property type="nucleotide sequence ID" value="NZ_OCTN01000002.1"/>
</dbReference>
<dbReference type="InterPro" id="IPR020555">
    <property type="entry name" value="MECDP_synthase_CS"/>
</dbReference>
<feature type="site" description="Transition state stabilizer" evidence="14">
    <location>
        <position position="351"/>
    </location>
</feature>
<dbReference type="NCBIfam" id="NF006899">
    <property type="entry name" value="PRK09382.1"/>
    <property type="match status" value="1"/>
</dbReference>
<feature type="site" description="Positions MEP for the nucleophilic attack" evidence="14">
    <location>
        <position position="148"/>
    </location>
</feature>
<name>A0A2C9CQQ3_9RHOB</name>
<keyword evidence="17" id="KW-1185">Reference proteome</keyword>
<evidence type="ECO:0000256" key="2">
    <source>
        <dbReference type="ARBA" id="ARBA00001282"/>
    </source>
</evidence>
<dbReference type="Gene3D" id="3.90.550.10">
    <property type="entry name" value="Spore Coat Polysaccharide Biosynthesis Protein SpsA, Chain A"/>
    <property type="match status" value="1"/>
</dbReference>
<comment type="similarity">
    <text evidence="14">In the N-terminal section; belongs to the IspD/TarI cytidylyltransferase family. IspD subfamily.</text>
</comment>
<feature type="region of interest" description="2-C-methyl-D-erythritol 2,4-cyclodiphosphate synthase" evidence="14">
    <location>
        <begin position="220"/>
        <end position="375"/>
    </location>
</feature>
<dbReference type="EMBL" id="OCTN01000002">
    <property type="protein sequence ID" value="SOH93674.1"/>
    <property type="molecule type" value="Genomic_DNA"/>
</dbReference>
<dbReference type="PANTHER" id="PTHR43181:SF1">
    <property type="entry name" value="2-C-METHYL-D-ERYTHRITOL 2,4-CYCLODIPHOSPHATE SYNTHASE, CHLOROPLASTIC"/>
    <property type="match status" value="1"/>
</dbReference>
<dbReference type="InterPro" id="IPR018294">
    <property type="entry name" value="ISPD_synthase_CS"/>
</dbReference>
<evidence type="ECO:0000256" key="10">
    <source>
        <dbReference type="ARBA" id="ARBA00022723"/>
    </source>
</evidence>
<evidence type="ECO:0000256" key="6">
    <source>
        <dbReference type="ARBA" id="ARBA00008480"/>
    </source>
</evidence>
<keyword evidence="13 14" id="KW-0511">Multifunctional enzyme</keyword>
<dbReference type="InterPro" id="IPR034683">
    <property type="entry name" value="IspD/TarI"/>
</dbReference>
<comment type="similarity">
    <text evidence="7">Belongs to the IspD/TarI cytidylyltransferase family. IspD subfamily.</text>
</comment>
<dbReference type="AlphaFoldDB" id="A0A2C9CQQ3"/>
<dbReference type="GO" id="GO:0016114">
    <property type="term" value="P:terpenoid biosynthetic process"/>
    <property type="evidence" value="ECO:0007669"/>
    <property type="project" value="InterPro"/>
</dbReference>
<feature type="binding site" evidence="14">
    <location>
        <begin position="226"/>
        <end position="228"/>
    </location>
    <ligand>
        <name>4-CDP-2-C-methyl-D-erythritol 2-phosphate</name>
        <dbReference type="ChEBI" id="CHEBI:57919"/>
    </ligand>
</feature>
<dbReference type="EC" id="2.7.7.60" evidence="14"/>
<comment type="catalytic activity">
    <reaction evidence="1 14">
        <text>4-CDP-2-C-methyl-D-erythritol 2-phosphate = 2-C-methyl-D-erythritol 2,4-cyclic diphosphate + CMP</text>
        <dbReference type="Rhea" id="RHEA:23864"/>
        <dbReference type="ChEBI" id="CHEBI:57919"/>
        <dbReference type="ChEBI" id="CHEBI:58483"/>
        <dbReference type="ChEBI" id="CHEBI:60377"/>
        <dbReference type="EC" id="4.6.1.12"/>
    </reaction>
</comment>
<comment type="function">
    <text evidence="14">Bifunctional enzyme that catalyzes the formation of 4-diphosphocytidyl-2-C-methyl-D-erythritol from CTP and 2-C-methyl-D-erythritol 4-phosphate (MEP) (IspD), and catalyzes the conversion of 4-diphosphocytidyl-2-C-methyl-D-erythritol 2-phosphate (CDP-ME2P) to 2-C-methyl-D-erythritol 2,4-cyclodiphosphate (ME-CPP) with a corresponding release of cytidine 5-monophosphate (CMP) (IspF).</text>
</comment>
<reference evidence="17" key="1">
    <citation type="submission" date="2017-09" db="EMBL/GenBank/DDBJ databases">
        <authorList>
            <person name="Varghese N."/>
            <person name="Submissions S."/>
        </authorList>
    </citation>
    <scope>NUCLEOTIDE SEQUENCE [LARGE SCALE GENOMIC DNA]</scope>
    <source>
        <strain evidence="17">C7</strain>
    </source>
</reference>
<dbReference type="GO" id="GO:0046872">
    <property type="term" value="F:metal ion binding"/>
    <property type="evidence" value="ECO:0007669"/>
    <property type="project" value="UniProtKB-KW"/>
</dbReference>
<dbReference type="PANTHER" id="PTHR43181">
    <property type="entry name" value="2-C-METHYL-D-ERYTHRITOL 2,4-CYCLODIPHOSPHATE SYNTHASE, CHLOROPLASTIC"/>
    <property type="match status" value="1"/>
</dbReference>
<comment type="similarity">
    <text evidence="14">In the C-terminal section; belongs to the IspF family.</text>
</comment>
<accession>A0A2C9CQQ3</accession>
<dbReference type="InterPro" id="IPR003526">
    <property type="entry name" value="MECDP_synthase"/>
</dbReference>
<comment type="similarity">
    <text evidence="6">Belongs to the IspF family.</text>
</comment>
<keyword evidence="11 14" id="KW-0414">Isoprene biosynthesis</keyword>
<evidence type="ECO:0000259" key="15">
    <source>
        <dbReference type="Pfam" id="PF02542"/>
    </source>
</evidence>
<dbReference type="Gene3D" id="3.30.1330.50">
    <property type="entry name" value="2-C-methyl-D-erythritol 2,4-cyclodiphosphate synthase"/>
    <property type="match status" value="1"/>
</dbReference>
<protein>
    <recommendedName>
        <fullName evidence="14">Bifunctional enzyme IspD/IspF</fullName>
    </recommendedName>
    <domain>
        <recommendedName>
            <fullName evidence="14">2-C-methyl-D-erythritol 4-phosphate cytidylyltransferase</fullName>
            <ecNumber evidence="14">2.7.7.60</ecNumber>
        </recommendedName>
        <alternativeName>
            <fullName evidence="14">4-diphosphocytidyl-2C-methyl-D-erythritol synthase</fullName>
        </alternativeName>
        <alternativeName>
            <fullName evidence="14">MEP cytidylyltransferase</fullName>
            <shortName evidence="14">MCT</shortName>
        </alternativeName>
    </domain>
    <domain>
        <recommendedName>
            <fullName evidence="14">2-C-methyl-D-erythritol 2,4-cyclodiphosphate synthase</fullName>
            <shortName evidence="14">MECDP-synthase</shortName>
            <shortName evidence="14">MECPP-synthase</shortName>
            <shortName evidence="14">MECPS</shortName>
            <ecNumber evidence="14">4.6.1.12</ecNumber>
        </recommendedName>
    </domain>
</protein>
<evidence type="ECO:0000256" key="3">
    <source>
        <dbReference type="ARBA" id="ARBA00001968"/>
    </source>
</evidence>
<comment type="catalytic activity">
    <reaction evidence="2 14">
        <text>2-C-methyl-D-erythritol 4-phosphate + CTP + H(+) = 4-CDP-2-C-methyl-D-erythritol + diphosphate</text>
        <dbReference type="Rhea" id="RHEA:13429"/>
        <dbReference type="ChEBI" id="CHEBI:15378"/>
        <dbReference type="ChEBI" id="CHEBI:33019"/>
        <dbReference type="ChEBI" id="CHEBI:37563"/>
        <dbReference type="ChEBI" id="CHEBI:57823"/>
        <dbReference type="ChEBI" id="CHEBI:58262"/>
        <dbReference type="EC" id="2.7.7.60"/>
    </reaction>
</comment>
<evidence type="ECO:0000256" key="4">
    <source>
        <dbReference type="ARBA" id="ARBA00004709"/>
    </source>
</evidence>
<evidence type="ECO:0000313" key="17">
    <source>
        <dbReference type="Proteomes" id="UP000220034"/>
    </source>
</evidence>